<evidence type="ECO:0000256" key="6">
    <source>
        <dbReference type="ARBA" id="ARBA00023212"/>
    </source>
</evidence>
<evidence type="ECO:0000313" key="10">
    <source>
        <dbReference type="EMBL" id="KAG7531087.1"/>
    </source>
</evidence>
<keyword evidence="5" id="KW-0159">Chromosome partition</keyword>
<dbReference type="GO" id="GO:0005819">
    <property type="term" value="C:spindle"/>
    <property type="evidence" value="ECO:0007669"/>
    <property type="project" value="UniProtKB-SubCell"/>
</dbReference>
<dbReference type="EMBL" id="JABELV010000099">
    <property type="protein sequence ID" value="KAG7531087.1"/>
    <property type="molecule type" value="Genomic_DNA"/>
</dbReference>
<dbReference type="PANTHER" id="PTHR13142">
    <property type="entry name" value="INNER CENTROMERE PROTEIN"/>
    <property type="match status" value="1"/>
</dbReference>
<reference evidence="10" key="1">
    <citation type="submission" date="2020-04" db="EMBL/GenBank/DDBJ databases">
        <title>Analysis of mating type loci in Filobasidium floriforme.</title>
        <authorList>
            <person name="Nowrousian M."/>
        </authorList>
    </citation>
    <scope>NUCLEOTIDE SEQUENCE</scope>
    <source>
        <strain evidence="10">CBS 6242</strain>
    </source>
</reference>
<keyword evidence="11" id="KW-1185">Reference proteome</keyword>
<evidence type="ECO:0000259" key="9">
    <source>
        <dbReference type="Pfam" id="PF03941"/>
    </source>
</evidence>
<name>A0A8K0JP09_9TREE</name>
<feature type="compositionally biased region" description="Polar residues" evidence="8">
    <location>
        <begin position="1"/>
        <end position="14"/>
    </location>
</feature>
<evidence type="ECO:0000256" key="7">
    <source>
        <dbReference type="ARBA" id="ARBA00023242"/>
    </source>
</evidence>
<evidence type="ECO:0000256" key="1">
    <source>
        <dbReference type="ARBA" id="ARBA00004123"/>
    </source>
</evidence>
<organism evidence="10 11">
    <name type="scientific">Filobasidium floriforme</name>
    <dbReference type="NCBI Taxonomy" id="5210"/>
    <lineage>
        <taxon>Eukaryota</taxon>
        <taxon>Fungi</taxon>
        <taxon>Dikarya</taxon>
        <taxon>Basidiomycota</taxon>
        <taxon>Agaricomycotina</taxon>
        <taxon>Tremellomycetes</taxon>
        <taxon>Filobasidiales</taxon>
        <taxon>Filobasidiaceae</taxon>
        <taxon>Filobasidium</taxon>
    </lineage>
</organism>
<keyword evidence="7" id="KW-0539">Nucleus</keyword>
<proteinExistence type="inferred from homology"/>
<dbReference type="GO" id="GO:0005634">
    <property type="term" value="C:nucleus"/>
    <property type="evidence" value="ECO:0007669"/>
    <property type="project" value="UniProtKB-SubCell"/>
</dbReference>
<dbReference type="Proteomes" id="UP000812966">
    <property type="component" value="Unassembled WGS sequence"/>
</dbReference>
<comment type="subcellular location">
    <subcellularLocation>
        <location evidence="2">Cytoplasm</location>
        <location evidence="2">Cytoskeleton</location>
        <location evidence="2">Spindle</location>
    </subcellularLocation>
    <subcellularLocation>
        <location evidence="1">Nucleus</location>
    </subcellularLocation>
</comment>
<dbReference type="PANTHER" id="PTHR13142:SF1">
    <property type="entry name" value="INNER CENTROMERE PROTEIN"/>
    <property type="match status" value="1"/>
</dbReference>
<dbReference type="OrthoDB" id="6123at2759"/>
<keyword evidence="4" id="KW-0963">Cytoplasm</keyword>
<feature type="compositionally biased region" description="Acidic residues" evidence="8">
    <location>
        <begin position="62"/>
        <end position="81"/>
    </location>
</feature>
<dbReference type="Pfam" id="PF03941">
    <property type="entry name" value="INCENP_ARK-bind"/>
    <property type="match status" value="1"/>
</dbReference>
<feature type="domain" description="Inner centromere protein ARK-binding" evidence="9">
    <location>
        <begin position="66"/>
        <end position="118"/>
    </location>
</feature>
<evidence type="ECO:0000256" key="3">
    <source>
        <dbReference type="ARBA" id="ARBA00010042"/>
    </source>
</evidence>
<feature type="region of interest" description="Disordered" evidence="8">
    <location>
        <begin position="1"/>
        <end position="26"/>
    </location>
</feature>
<sequence length="162" mass="17368">MNQQTHAGVRNSTIVPGGGDRKTVTPAQAGGVFAVGQAAVVNVGKAATGATGGEQDTRAEDIELPDIDSDYGLESDSEDDAASWAASPALRRAIDMQGTLDPAHLFGPMPEFKMEDVFIGARAAKRPRSSSANWTGQDRLTEQEKLEYAKRMNYRDDTALVW</sequence>
<comment type="similarity">
    <text evidence="3">Belongs to the INCENP family.</text>
</comment>
<dbReference type="InterPro" id="IPR005635">
    <property type="entry name" value="Inner_centromere_prot_ARK-bd"/>
</dbReference>
<evidence type="ECO:0000256" key="5">
    <source>
        <dbReference type="ARBA" id="ARBA00022829"/>
    </source>
</evidence>
<evidence type="ECO:0000256" key="2">
    <source>
        <dbReference type="ARBA" id="ARBA00004186"/>
    </source>
</evidence>
<keyword evidence="6" id="KW-0206">Cytoskeleton</keyword>
<gene>
    <name evidence="10" type="ORF">FFLO_04581</name>
</gene>
<feature type="region of interest" description="Disordered" evidence="8">
    <location>
        <begin position="47"/>
        <end position="84"/>
    </location>
</feature>
<protein>
    <recommendedName>
        <fullName evidence="9">Inner centromere protein ARK-binding domain-containing protein</fullName>
    </recommendedName>
</protein>
<comment type="caution">
    <text evidence="10">The sequence shown here is derived from an EMBL/GenBank/DDBJ whole genome shotgun (WGS) entry which is preliminary data.</text>
</comment>
<accession>A0A8K0JP09</accession>
<evidence type="ECO:0000256" key="8">
    <source>
        <dbReference type="SAM" id="MobiDB-lite"/>
    </source>
</evidence>
<evidence type="ECO:0000256" key="4">
    <source>
        <dbReference type="ARBA" id="ARBA00022490"/>
    </source>
</evidence>
<evidence type="ECO:0000313" key="11">
    <source>
        <dbReference type="Proteomes" id="UP000812966"/>
    </source>
</evidence>
<dbReference type="AlphaFoldDB" id="A0A8K0JP09"/>
<dbReference type="GO" id="GO:0007059">
    <property type="term" value="P:chromosome segregation"/>
    <property type="evidence" value="ECO:0007669"/>
    <property type="project" value="UniProtKB-KW"/>
</dbReference>